<gene>
    <name evidence="1" type="ORF">HNQ39_005103</name>
</gene>
<proteinExistence type="predicted"/>
<accession>A0A7W9W889</accession>
<dbReference type="EMBL" id="JACHGW010000006">
    <property type="protein sequence ID" value="MBB6053269.1"/>
    <property type="molecule type" value="Genomic_DNA"/>
</dbReference>
<organism evidence="1 2">
    <name type="scientific">Armatimonas rosea</name>
    <dbReference type="NCBI Taxonomy" id="685828"/>
    <lineage>
        <taxon>Bacteria</taxon>
        <taxon>Bacillati</taxon>
        <taxon>Armatimonadota</taxon>
        <taxon>Armatimonadia</taxon>
        <taxon>Armatimonadales</taxon>
        <taxon>Armatimonadaceae</taxon>
        <taxon>Armatimonas</taxon>
    </lineage>
</organism>
<evidence type="ECO:0000313" key="1">
    <source>
        <dbReference type="EMBL" id="MBB6053269.1"/>
    </source>
</evidence>
<evidence type="ECO:0000313" key="2">
    <source>
        <dbReference type="Proteomes" id="UP000520814"/>
    </source>
</evidence>
<dbReference type="RefSeq" id="WP_184203369.1">
    <property type="nucleotide sequence ID" value="NZ_JACHGW010000006.1"/>
</dbReference>
<name>A0A7W9W889_ARMRO</name>
<dbReference type="Proteomes" id="UP000520814">
    <property type="component" value="Unassembled WGS sequence"/>
</dbReference>
<keyword evidence="2" id="KW-1185">Reference proteome</keyword>
<dbReference type="AlphaFoldDB" id="A0A7W9W889"/>
<comment type="caution">
    <text evidence="1">The sequence shown here is derived from an EMBL/GenBank/DDBJ whole genome shotgun (WGS) entry which is preliminary data.</text>
</comment>
<sequence>MTLLTCTEEEAEQQLGDELGFPTVPYPILPDWSKFGNWWLWLRSKVRLVEPAPDPDPYEIGIDIINAMLPILYGPAYPTFPLPSPTPPTPADPEAELPSSSDPVAIVEIESWEQLAAILLEAAEEAGYDLWATE</sequence>
<reference evidence="1 2" key="1">
    <citation type="submission" date="2020-08" db="EMBL/GenBank/DDBJ databases">
        <title>Genomic Encyclopedia of Type Strains, Phase IV (KMG-IV): sequencing the most valuable type-strain genomes for metagenomic binning, comparative biology and taxonomic classification.</title>
        <authorList>
            <person name="Goeker M."/>
        </authorList>
    </citation>
    <scope>NUCLEOTIDE SEQUENCE [LARGE SCALE GENOMIC DNA]</scope>
    <source>
        <strain evidence="1 2">DSM 23562</strain>
    </source>
</reference>
<protein>
    <submittedName>
        <fullName evidence="1">Uncharacterized protein</fullName>
    </submittedName>
</protein>